<sequence>MSGHARRRIAPLACLLAAVGLLFAGRFVQFDDVSGFGSERWIFPLGILALILAVVAVVIAWADPRARLWLGIALAILLALLVWQHAANDGFRFIWTSDEGELAELEVVLALVAVVLMTTAGAALGGGRWLVRVAAYLCGSVALVFVAFLAGLTYYDATACKSSDGDCLAPLGGMVWGLVAIPVCLVAIVVIEVVLWRRTKSG</sequence>
<protein>
    <submittedName>
        <fullName evidence="2">Uncharacterized protein</fullName>
    </submittedName>
</protein>
<feature type="transmembrane region" description="Helical" evidence="1">
    <location>
        <begin position="175"/>
        <end position="196"/>
    </location>
</feature>
<keyword evidence="1" id="KW-1133">Transmembrane helix</keyword>
<evidence type="ECO:0000313" key="2">
    <source>
        <dbReference type="EMBL" id="TCC47036.1"/>
    </source>
</evidence>
<reference evidence="2 3" key="1">
    <citation type="submission" date="2019-02" db="EMBL/GenBank/DDBJ databases">
        <title>Kribbella capetownensis sp. nov. and Kribbella speibonae sp. nov., isolated from soil.</title>
        <authorList>
            <person name="Curtis S.M."/>
            <person name="Norton I."/>
            <person name="Everest G.J."/>
            <person name="Meyers P.R."/>
        </authorList>
    </citation>
    <scope>NUCLEOTIDE SEQUENCE [LARGE SCALE GENOMIC DNA]</scope>
    <source>
        <strain evidence="2 3">NRRL B-24813</strain>
    </source>
</reference>
<dbReference type="AlphaFoldDB" id="A0A4R0JPW2"/>
<name>A0A4R0JPW2_9ACTN</name>
<dbReference type="OrthoDB" id="3820364at2"/>
<evidence type="ECO:0000313" key="3">
    <source>
        <dbReference type="Proteomes" id="UP000291144"/>
    </source>
</evidence>
<feature type="transmembrane region" description="Helical" evidence="1">
    <location>
        <begin position="107"/>
        <end position="126"/>
    </location>
</feature>
<evidence type="ECO:0000256" key="1">
    <source>
        <dbReference type="SAM" id="Phobius"/>
    </source>
</evidence>
<feature type="transmembrane region" description="Helical" evidence="1">
    <location>
        <begin position="40"/>
        <end position="61"/>
    </location>
</feature>
<feature type="transmembrane region" description="Helical" evidence="1">
    <location>
        <begin position="68"/>
        <end position="87"/>
    </location>
</feature>
<keyword evidence="1" id="KW-0812">Transmembrane</keyword>
<organism evidence="2 3">
    <name type="scientific">Kribbella pittospori</name>
    <dbReference type="NCBI Taxonomy" id="722689"/>
    <lineage>
        <taxon>Bacteria</taxon>
        <taxon>Bacillati</taxon>
        <taxon>Actinomycetota</taxon>
        <taxon>Actinomycetes</taxon>
        <taxon>Propionibacteriales</taxon>
        <taxon>Kribbellaceae</taxon>
        <taxon>Kribbella</taxon>
    </lineage>
</organism>
<dbReference type="RefSeq" id="WP_131366880.1">
    <property type="nucleotide sequence ID" value="NZ_SJKB01000031.1"/>
</dbReference>
<feature type="transmembrane region" description="Helical" evidence="1">
    <location>
        <begin position="133"/>
        <end position="155"/>
    </location>
</feature>
<gene>
    <name evidence="2" type="ORF">E0H73_43620</name>
</gene>
<keyword evidence="3" id="KW-1185">Reference proteome</keyword>
<keyword evidence="1" id="KW-0472">Membrane</keyword>
<accession>A0A4R0JPW2</accession>
<dbReference type="Proteomes" id="UP000291144">
    <property type="component" value="Unassembled WGS sequence"/>
</dbReference>
<proteinExistence type="predicted"/>
<comment type="caution">
    <text evidence="2">The sequence shown here is derived from an EMBL/GenBank/DDBJ whole genome shotgun (WGS) entry which is preliminary data.</text>
</comment>
<dbReference type="EMBL" id="SJKB01000031">
    <property type="protein sequence ID" value="TCC47036.1"/>
    <property type="molecule type" value="Genomic_DNA"/>
</dbReference>